<feature type="transmembrane region" description="Helical" evidence="7">
    <location>
        <begin position="62"/>
        <end position="85"/>
    </location>
</feature>
<proteinExistence type="predicted"/>
<evidence type="ECO:0000259" key="8">
    <source>
        <dbReference type="Pfam" id="PF01435"/>
    </source>
</evidence>
<keyword evidence="3" id="KW-0479">Metal-binding</keyword>
<accession>A0A6J6PP16</accession>
<keyword evidence="7" id="KW-1133">Transmembrane helix</keyword>
<keyword evidence="4" id="KW-0378">Hydrolase</keyword>
<name>A0A6J6PP16_9ZZZZ</name>
<evidence type="ECO:0000256" key="6">
    <source>
        <dbReference type="ARBA" id="ARBA00023049"/>
    </source>
</evidence>
<keyword evidence="5" id="KW-0862">Zinc</keyword>
<evidence type="ECO:0000256" key="1">
    <source>
        <dbReference type="ARBA" id="ARBA00001947"/>
    </source>
</evidence>
<feature type="transmembrane region" description="Helical" evidence="7">
    <location>
        <begin position="280"/>
        <end position="300"/>
    </location>
</feature>
<dbReference type="GO" id="GO:0071586">
    <property type="term" value="P:CAAX-box protein processing"/>
    <property type="evidence" value="ECO:0007669"/>
    <property type="project" value="InterPro"/>
</dbReference>
<keyword evidence="2" id="KW-0645">Protease</keyword>
<evidence type="ECO:0000256" key="5">
    <source>
        <dbReference type="ARBA" id="ARBA00022833"/>
    </source>
</evidence>
<dbReference type="Gene3D" id="3.30.2010.10">
    <property type="entry name" value="Metalloproteases ('zincins'), catalytic domain"/>
    <property type="match status" value="1"/>
</dbReference>
<feature type="transmembrane region" description="Helical" evidence="7">
    <location>
        <begin position="139"/>
        <end position="162"/>
    </location>
</feature>
<dbReference type="Pfam" id="PF01435">
    <property type="entry name" value="Peptidase_M48"/>
    <property type="match status" value="1"/>
</dbReference>
<protein>
    <submittedName>
        <fullName evidence="10">Unannotated protein</fullName>
    </submittedName>
</protein>
<dbReference type="PANTHER" id="PTHR10120">
    <property type="entry name" value="CAAX PRENYL PROTEASE 1"/>
    <property type="match status" value="1"/>
</dbReference>
<dbReference type="InterPro" id="IPR027057">
    <property type="entry name" value="CAXX_Prtase_1"/>
</dbReference>
<organism evidence="10">
    <name type="scientific">freshwater metagenome</name>
    <dbReference type="NCBI Taxonomy" id="449393"/>
    <lineage>
        <taxon>unclassified sequences</taxon>
        <taxon>metagenomes</taxon>
        <taxon>ecological metagenomes</taxon>
    </lineage>
</organism>
<sequence>MSYISPVSGHLLPPNDPAFTSEAIERASRYHRPRYIALLADTVISLGVLAAAAMWVHPRIGAWWLGCGVLPISLVAVISIARLPLAYDIGFRREHVWGFSAQSRWAWGVDFLRNFLLSAAFSAVPIWALAALVHWSPRWWVAVAAPGAATLVVVFGVLAPLVMEPLFNRFTPLADSELANRLRSLAERTGTPISNVLVADASKRSGKVNAYVSGVGPTRRLVLYDTLLAKADAAEVELVVANELGHRRARHVAKGTALAAAGAALTTLVIWVAVDNPGDPASVPVIMLLGFALELVALPWQTALSRQWEREADRASLDLTGRPDVFRTAHMRLAEANLSDLNPPRWLYRLLFTHPTPPERLAAGAAWRPSS</sequence>
<comment type="cofactor">
    <cofactor evidence="1">
        <name>Zn(2+)</name>
        <dbReference type="ChEBI" id="CHEBI:29105"/>
    </cofactor>
</comment>
<dbReference type="GO" id="GO:0046872">
    <property type="term" value="F:metal ion binding"/>
    <property type="evidence" value="ECO:0007669"/>
    <property type="project" value="UniProtKB-KW"/>
</dbReference>
<evidence type="ECO:0000259" key="9">
    <source>
        <dbReference type="Pfam" id="PF16491"/>
    </source>
</evidence>
<dbReference type="AlphaFoldDB" id="A0A6J6PP16"/>
<keyword evidence="7" id="KW-0472">Membrane</keyword>
<dbReference type="InterPro" id="IPR001915">
    <property type="entry name" value="Peptidase_M48"/>
</dbReference>
<gene>
    <name evidence="10" type="ORF">UFOPK2399_01301</name>
</gene>
<keyword evidence="7" id="KW-0812">Transmembrane</keyword>
<dbReference type="CDD" id="cd07343">
    <property type="entry name" value="M48A_Zmpste24p_like"/>
    <property type="match status" value="1"/>
</dbReference>
<evidence type="ECO:0000256" key="3">
    <source>
        <dbReference type="ARBA" id="ARBA00022723"/>
    </source>
</evidence>
<dbReference type="InterPro" id="IPR032456">
    <property type="entry name" value="Peptidase_M48_N"/>
</dbReference>
<evidence type="ECO:0000256" key="4">
    <source>
        <dbReference type="ARBA" id="ARBA00022801"/>
    </source>
</evidence>
<keyword evidence="6" id="KW-0482">Metalloprotease</keyword>
<dbReference type="EMBL" id="CAEZXP010000004">
    <property type="protein sequence ID" value="CAB4700276.1"/>
    <property type="molecule type" value="Genomic_DNA"/>
</dbReference>
<evidence type="ECO:0000256" key="2">
    <source>
        <dbReference type="ARBA" id="ARBA00022670"/>
    </source>
</evidence>
<reference evidence="10" key="1">
    <citation type="submission" date="2020-05" db="EMBL/GenBank/DDBJ databases">
        <authorList>
            <person name="Chiriac C."/>
            <person name="Salcher M."/>
            <person name="Ghai R."/>
            <person name="Kavagutti S V."/>
        </authorList>
    </citation>
    <scope>NUCLEOTIDE SEQUENCE</scope>
</reference>
<evidence type="ECO:0000313" key="10">
    <source>
        <dbReference type="EMBL" id="CAB4700276.1"/>
    </source>
</evidence>
<feature type="domain" description="Peptidase M48" evidence="8">
    <location>
        <begin position="173"/>
        <end position="363"/>
    </location>
</feature>
<feature type="transmembrane region" description="Helical" evidence="7">
    <location>
        <begin position="256"/>
        <end position="274"/>
    </location>
</feature>
<dbReference type="Pfam" id="PF16491">
    <property type="entry name" value="Peptidase_M48_N"/>
    <property type="match status" value="1"/>
</dbReference>
<feature type="transmembrane region" description="Helical" evidence="7">
    <location>
        <begin position="35"/>
        <end position="56"/>
    </location>
</feature>
<dbReference type="GO" id="GO:0004222">
    <property type="term" value="F:metalloendopeptidase activity"/>
    <property type="evidence" value="ECO:0007669"/>
    <property type="project" value="InterPro"/>
</dbReference>
<evidence type="ECO:0000256" key="7">
    <source>
        <dbReference type="SAM" id="Phobius"/>
    </source>
</evidence>
<feature type="transmembrane region" description="Helical" evidence="7">
    <location>
        <begin position="111"/>
        <end position="133"/>
    </location>
</feature>
<feature type="domain" description="CAAX prenyl protease 1 N-terminal" evidence="9">
    <location>
        <begin position="56"/>
        <end position="169"/>
    </location>
</feature>